<evidence type="ECO:0000256" key="3">
    <source>
        <dbReference type="ARBA" id="ARBA00023125"/>
    </source>
</evidence>
<feature type="domain" description="Type I restriction modification DNA specificity" evidence="4">
    <location>
        <begin position="225"/>
        <end position="379"/>
    </location>
</feature>
<dbReference type="PANTHER" id="PTHR30408">
    <property type="entry name" value="TYPE-1 RESTRICTION ENZYME ECOKI SPECIFICITY PROTEIN"/>
    <property type="match status" value="1"/>
</dbReference>
<keyword evidence="3" id="KW-0238">DNA-binding</keyword>
<dbReference type="GO" id="GO:0009307">
    <property type="term" value="P:DNA restriction-modification system"/>
    <property type="evidence" value="ECO:0007669"/>
    <property type="project" value="UniProtKB-KW"/>
</dbReference>
<dbReference type="Gene3D" id="3.90.220.20">
    <property type="entry name" value="DNA methylase specificity domains"/>
    <property type="match status" value="2"/>
</dbReference>
<organism evidence="5 6">
    <name type="scientific">Methanobrevibacter olleyae</name>
    <dbReference type="NCBI Taxonomy" id="294671"/>
    <lineage>
        <taxon>Archaea</taxon>
        <taxon>Methanobacteriati</taxon>
        <taxon>Methanobacteriota</taxon>
        <taxon>Methanomada group</taxon>
        <taxon>Methanobacteria</taxon>
        <taxon>Methanobacteriales</taxon>
        <taxon>Methanobacteriaceae</taxon>
        <taxon>Methanobrevibacter</taxon>
    </lineage>
</organism>
<dbReference type="Gene3D" id="1.10.287.1120">
    <property type="entry name" value="Bipartite methylase S protein"/>
    <property type="match status" value="1"/>
</dbReference>
<dbReference type="EMBL" id="SUTG01000096">
    <property type="protein sequence ID" value="MBE6513466.1"/>
    <property type="molecule type" value="Genomic_DNA"/>
</dbReference>
<proteinExistence type="inferred from homology"/>
<dbReference type="PANTHER" id="PTHR30408:SF12">
    <property type="entry name" value="TYPE I RESTRICTION ENZYME MJAVIII SPECIFICITY SUBUNIT"/>
    <property type="match status" value="1"/>
</dbReference>
<keyword evidence="2" id="KW-0680">Restriction system</keyword>
<evidence type="ECO:0000256" key="2">
    <source>
        <dbReference type="ARBA" id="ARBA00022747"/>
    </source>
</evidence>
<keyword evidence="5" id="KW-0378">Hydrolase</keyword>
<evidence type="ECO:0000313" key="6">
    <source>
        <dbReference type="Proteomes" id="UP000732619"/>
    </source>
</evidence>
<comment type="similarity">
    <text evidence="1">Belongs to the type-I restriction system S methylase family.</text>
</comment>
<feature type="domain" description="Type I restriction modification DNA specificity" evidence="4">
    <location>
        <begin position="29"/>
        <end position="202"/>
    </location>
</feature>
<keyword evidence="5" id="KW-0255">Endonuclease</keyword>
<keyword evidence="5" id="KW-0540">Nuclease</keyword>
<sequence length="393" mass="45279">MTDNSVEKNTEKVNQQNIPKLRFKEFEGEWKLTQLKDLSKIQRGASPRPINDKKWYDNENGKVGWVRIGDVTNSSKYLTETEDYFSEEGIKKSRFLPKGSLIMSICATIGKPIVTDIDTCIHDGFVGFSNLKNVHKEFLYYYLNILEPKFMSLSQTGSQANLNSDLVRISKIGVPSLKEQEKIINFLSEVDTKIKLLNKKLDTQISFKKNLFQNIFAQKLRFDFNDEWKKVRLNDVLESSPSNLSLNDLEDNEGNYDLYGATGIVKAIDFYEKKVPYLAIVKDGAGVGKSFLCKPYTSIVGTMQYLTPKEEYDLEFSYYLLKTINFRKYIVGSTIPHIYFKDYSKEKIKVPSLKEQEKIGNLISNIDTKINLTKNHISQMEDFKKGLLQSLFI</sequence>
<reference evidence="5" key="1">
    <citation type="submission" date="2019-04" db="EMBL/GenBank/DDBJ databases">
        <title>Evolution of Biomass-Degrading Anaerobic Consortia Revealed by Metagenomics.</title>
        <authorList>
            <person name="Peng X."/>
        </authorList>
    </citation>
    <scope>NUCLEOTIDE SEQUENCE</scope>
    <source>
        <strain evidence="5">SIG14</strain>
    </source>
</reference>
<dbReference type="Proteomes" id="UP000732619">
    <property type="component" value="Unassembled WGS sequence"/>
</dbReference>
<evidence type="ECO:0000313" key="5">
    <source>
        <dbReference type="EMBL" id="MBE6513466.1"/>
    </source>
</evidence>
<protein>
    <submittedName>
        <fullName evidence="5">Restriction endonuclease subunit S</fullName>
    </submittedName>
</protein>
<dbReference type="InterPro" id="IPR052021">
    <property type="entry name" value="Type-I_RS_S_subunit"/>
</dbReference>
<dbReference type="InterPro" id="IPR000055">
    <property type="entry name" value="Restrct_endonuc_typeI_TRD"/>
</dbReference>
<gene>
    <name evidence="5" type="ORF">E7Z75_10070</name>
</gene>
<dbReference type="InterPro" id="IPR044946">
    <property type="entry name" value="Restrct_endonuc_typeI_TRD_sf"/>
</dbReference>
<dbReference type="CDD" id="cd17283">
    <property type="entry name" value="RMtype1_S_Hpy180ORF7835P_TRD2-CR2_like"/>
    <property type="match status" value="1"/>
</dbReference>
<dbReference type="Pfam" id="PF01420">
    <property type="entry name" value="Methylase_S"/>
    <property type="match status" value="2"/>
</dbReference>
<comment type="caution">
    <text evidence="5">The sequence shown here is derived from an EMBL/GenBank/DDBJ whole genome shotgun (WGS) entry which is preliminary data.</text>
</comment>
<dbReference type="SUPFAM" id="SSF116734">
    <property type="entry name" value="DNA methylase specificity domain"/>
    <property type="match status" value="2"/>
</dbReference>
<name>A0A8T3VZU5_METOL</name>
<evidence type="ECO:0000256" key="1">
    <source>
        <dbReference type="ARBA" id="ARBA00010923"/>
    </source>
</evidence>
<dbReference type="GO" id="GO:0003677">
    <property type="term" value="F:DNA binding"/>
    <property type="evidence" value="ECO:0007669"/>
    <property type="project" value="UniProtKB-KW"/>
</dbReference>
<evidence type="ECO:0000259" key="4">
    <source>
        <dbReference type="Pfam" id="PF01420"/>
    </source>
</evidence>
<dbReference type="GO" id="GO:0004519">
    <property type="term" value="F:endonuclease activity"/>
    <property type="evidence" value="ECO:0007669"/>
    <property type="project" value="UniProtKB-KW"/>
</dbReference>
<dbReference type="AlphaFoldDB" id="A0A8T3VZU5"/>
<accession>A0A8T3VZU5</accession>